<keyword evidence="2" id="KW-1185">Reference proteome</keyword>
<name>A0A1M5UMJ9_9BACI</name>
<evidence type="ECO:0000313" key="2">
    <source>
        <dbReference type="Proteomes" id="UP000184079"/>
    </source>
</evidence>
<dbReference type="Proteomes" id="UP000184079">
    <property type="component" value="Unassembled WGS sequence"/>
</dbReference>
<dbReference type="SUPFAM" id="SSF55729">
    <property type="entry name" value="Acyl-CoA N-acyltransferases (Nat)"/>
    <property type="match status" value="1"/>
</dbReference>
<dbReference type="EMBL" id="FQXD01000010">
    <property type="protein sequence ID" value="SHH64177.1"/>
    <property type="molecule type" value="Genomic_DNA"/>
</dbReference>
<proteinExistence type="predicted"/>
<dbReference type="InterPro" id="IPR016181">
    <property type="entry name" value="Acyl_CoA_acyltransferase"/>
</dbReference>
<dbReference type="AlphaFoldDB" id="A0A1M5UMJ9"/>
<dbReference type="RefSeq" id="WP_244527727.1">
    <property type="nucleotide sequence ID" value="NZ_FQXD01000010.1"/>
</dbReference>
<gene>
    <name evidence="1" type="ORF">SAMN05421807_11042</name>
</gene>
<evidence type="ECO:0000313" key="1">
    <source>
        <dbReference type="EMBL" id="SHH64177.1"/>
    </source>
</evidence>
<accession>A0A1M5UMJ9</accession>
<organism evidence="1 2">
    <name type="scientific">Virgibacillus chiguensis</name>
    <dbReference type="NCBI Taxonomy" id="411959"/>
    <lineage>
        <taxon>Bacteria</taxon>
        <taxon>Bacillati</taxon>
        <taxon>Bacillota</taxon>
        <taxon>Bacilli</taxon>
        <taxon>Bacillales</taxon>
        <taxon>Bacillaceae</taxon>
        <taxon>Virgibacillus</taxon>
    </lineage>
</organism>
<sequence>MVDKKTFQELDQLELYTLLKSRVDVFVVEQQCAYQEIDAYDLKATHVRLQDNQNLVAYARILPAGSKYVEASIGRVLVTKAYWDRVYGKE</sequence>
<protein>
    <submittedName>
        <fullName evidence="1">ElaA protein</fullName>
    </submittedName>
</protein>
<dbReference type="Gene3D" id="3.40.630.30">
    <property type="match status" value="1"/>
</dbReference>
<reference evidence="2" key="1">
    <citation type="submission" date="2016-11" db="EMBL/GenBank/DDBJ databases">
        <authorList>
            <person name="Varghese N."/>
            <person name="Submissions S."/>
        </authorList>
    </citation>
    <scope>NUCLEOTIDE SEQUENCE [LARGE SCALE GENOMIC DNA]</scope>
    <source>
        <strain evidence="2">CGMCC 1.6496</strain>
    </source>
</reference>